<name>A0ABT9R9Q5_9ACTN</name>
<evidence type="ECO:0000313" key="1">
    <source>
        <dbReference type="EMBL" id="MDP9865983.1"/>
    </source>
</evidence>
<dbReference type="EMBL" id="JAUSRB010000002">
    <property type="protein sequence ID" value="MDP9865983.1"/>
    <property type="molecule type" value="Genomic_DNA"/>
</dbReference>
<dbReference type="SUPFAM" id="SSF52540">
    <property type="entry name" value="P-loop containing nucleoside triphosphate hydrolases"/>
    <property type="match status" value="1"/>
</dbReference>
<reference evidence="1 2" key="1">
    <citation type="submission" date="2023-07" db="EMBL/GenBank/DDBJ databases">
        <title>Sequencing the genomes of 1000 actinobacteria strains.</title>
        <authorList>
            <person name="Klenk H.-P."/>
        </authorList>
    </citation>
    <scope>NUCLEOTIDE SEQUENCE [LARGE SCALE GENOMIC DNA]</scope>
    <source>
        <strain evidence="1 2">DSM 44109</strain>
    </source>
</reference>
<dbReference type="Proteomes" id="UP001230426">
    <property type="component" value="Unassembled WGS sequence"/>
</dbReference>
<proteinExistence type="predicted"/>
<protein>
    <recommendedName>
        <fullName evidence="3">Sulfotransferase family protein</fullName>
    </recommendedName>
</protein>
<gene>
    <name evidence="1" type="ORF">J2S55_005249</name>
</gene>
<dbReference type="RefSeq" id="WP_306865970.1">
    <property type="nucleotide sequence ID" value="NZ_JAUSRB010000002.1"/>
</dbReference>
<comment type="caution">
    <text evidence="1">The sequence shown here is derived from an EMBL/GenBank/DDBJ whole genome shotgun (WGS) entry which is preliminary data.</text>
</comment>
<dbReference type="Pfam" id="PF17784">
    <property type="entry name" value="Sulfotransfer_4"/>
    <property type="match status" value="1"/>
</dbReference>
<keyword evidence="2" id="KW-1185">Reference proteome</keyword>
<sequence length="227" mass="25305">MRVIGAGFGRTGTLSLKAALERLGFGPCHHMMEVMGRPEQIRRWLALAEGRPVGWDDLLDGYDSCVDWPSAAYWRELAEHYPAAKVVLTVRDPERWLDSMNATIFKQRDRGATLSGRAALGLSSLLGTDFAAFAKMTRLTVEKRVFGGHGSDPGHALKTFQAHVEEVKSVIPGDRLLVFEVRQGWEPLCGFLGVPVPDEPFPRVNDTANFARNARRHIGPMLLRRSR</sequence>
<dbReference type="PANTHER" id="PTHR36978">
    <property type="entry name" value="P-LOOP CONTAINING NUCLEOTIDE TRIPHOSPHATE HYDROLASE"/>
    <property type="match status" value="1"/>
</dbReference>
<dbReference type="InterPro" id="IPR040632">
    <property type="entry name" value="Sulfotransfer_4"/>
</dbReference>
<accession>A0ABT9R9Q5</accession>
<evidence type="ECO:0000313" key="2">
    <source>
        <dbReference type="Proteomes" id="UP001230426"/>
    </source>
</evidence>
<dbReference type="InterPro" id="IPR027417">
    <property type="entry name" value="P-loop_NTPase"/>
</dbReference>
<evidence type="ECO:0008006" key="3">
    <source>
        <dbReference type="Google" id="ProtNLM"/>
    </source>
</evidence>
<dbReference type="Gene3D" id="3.40.50.300">
    <property type="entry name" value="P-loop containing nucleotide triphosphate hydrolases"/>
    <property type="match status" value="1"/>
</dbReference>
<dbReference type="PANTHER" id="PTHR36978:SF4">
    <property type="entry name" value="P-LOOP CONTAINING NUCLEOSIDE TRIPHOSPHATE HYDROLASE PROTEIN"/>
    <property type="match status" value="1"/>
</dbReference>
<organism evidence="1 2">
    <name type="scientific">Streptosporangium brasiliense</name>
    <dbReference type="NCBI Taxonomy" id="47480"/>
    <lineage>
        <taxon>Bacteria</taxon>
        <taxon>Bacillati</taxon>
        <taxon>Actinomycetota</taxon>
        <taxon>Actinomycetes</taxon>
        <taxon>Streptosporangiales</taxon>
        <taxon>Streptosporangiaceae</taxon>
        <taxon>Streptosporangium</taxon>
    </lineage>
</organism>